<proteinExistence type="predicted"/>
<dbReference type="Proteomes" id="UP000017837">
    <property type="component" value="Unassembled WGS sequence"/>
</dbReference>
<dbReference type="Gene3D" id="1.25.40.10">
    <property type="entry name" value="Tetratricopeptide repeat domain"/>
    <property type="match status" value="1"/>
</dbReference>
<sequence length="544" mass="59738">MVSYACPTIYFLRAFFVLLTFLGFIPEGVPMRPFLLLIALLLVPGAASADSNFTRINAPGKYAVGLHIIEQYDFSRGYLGNADLYTGKPIRGERARPIQTLIWYPAQKGTGRAMSAGDYLRLGGTSDYFPHSAAERSRLETGYVDLETGGLTPDRIKAELSASMLARRDGTEHSGKYPVIIYAPSYQAPAFENADLCEYLASQGYIVIASPSTGPTPEGMKDTLEGVEAQVGDIQFLIGYAHTLAQADTDHLAVMGYSWGGLANVMAAAKDTRIAALVSLDGSVRYYPDVVDQSRYLTPERVSVPLLYIAATPKQVEELTADVNKDRSFLNKIKYADLYRVTLAPYVHANFSVMLGQRFLSDGAYGNYNKDELSVANGWLETYALRFLDGYLKGDATGRAFLDVPAAQTGAPPHLLTVYKTKGQGQPATRAAFAEELGQKGFEQATTVYRAFQQRNPSFVLNDDDLISWGYQLLGNGNTELATYIFRFNTEIHPESWNAFDSLGEAYAKNNKKQLAIDAYEMSLKLNPHNINAVGRLKALGVSP</sequence>
<evidence type="ECO:0000313" key="4">
    <source>
        <dbReference type="EMBL" id="ESQ80279.1"/>
    </source>
</evidence>
<dbReference type="Gene3D" id="3.40.50.1820">
    <property type="entry name" value="alpha/beta hydrolase"/>
    <property type="match status" value="1"/>
</dbReference>
<dbReference type="InterPro" id="IPR029058">
    <property type="entry name" value="AB_hydrolase_fold"/>
</dbReference>
<dbReference type="PANTHER" id="PTHR33428:SF14">
    <property type="entry name" value="CARBOXYLESTERASE TYPE B DOMAIN-CONTAINING PROTEIN"/>
    <property type="match status" value="1"/>
</dbReference>
<dbReference type="STRING" id="1121022.GCA_000376105_04440"/>
<dbReference type="SMART" id="SM00028">
    <property type="entry name" value="TPR"/>
    <property type="match status" value="1"/>
</dbReference>
<keyword evidence="5" id="KW-1185">Reference proteome</keyword>
<dbReference type="Pfam" id="PF02129">
    <property type="entry name" value="Peptidase_S15"/>
    <property type="match status" value="1"/>
</dbReference>
<dbReference type="SUPFAM" id="SSF53474">
    <property type="entry name" value="alpha/beta-Hydrolases"/>
    <property type="match status" value="1"/>
</dbReference>
<dbReference type="RefSeq" id="WP_018084117.1">
    <property type="nucleotide sequence ID" value="NZ_AQWM01000064.1"/>
</dbReference>
<reference evidence="4 5" key="1">
    <citation type="journal article" date="2014" name="Nature">
        <title>Sequential evolution of bacterial morphology by co-option of a developmental regulator.</title>
        <authorList>
            <person name="Jiang C."/>
            <person name="Brown P.J."/>
            <person name="Ducret A."/>
            <person name="Brun Y.V."/>
        </authorList>
    </citation>
    <scope>NUCLEOTIDE SEQUENCE [LARGE SCALE GENOMIC DNA]</scope>
    <source>
        <strain evidence="4 5">DSM 16100</strain>
    </source>
</reference>
<dbReference type="EMBL" id="AWGB01000099">
    <property type="protein sequence ID" value="ESQ80279.1"/>
    <property type="molecule type" value="Genomic_DNA"/>
</dbReference>
<keyword evidence="1" id="KW-0802">TPR repeat</keyword>
<keyword evidence="2" id="KW-1133">Transmembrane helix</keyword>
<dbReference type="PANTHER" id="PTHR33428">
    <property type="entry name" value="CHLOROPHYLLASE-2, CHLOROPLASTIC"/>
    <property type="match status" value="1"/>
</dbReference>
<dbReference type="InterPro" id="IPR011990">
    <property type="entry name" value="TPR-like_helical_dom_sf"/>
</dbReference>
<name>V4NZ93_9CAUL</name>
<dbReference type="eggNOG" id="COG0412">
    <property type="taxonomic scope" value="Bacteria"/>
</dbReference>
<dbReference type="GO" id="GO:0016787">
    <property type="term" value="F:hydrolase activity"/>
    <property type="evidence" value="ECO:0007669"/>
    <property type="project" value="InterPro"/>
</dbReference>
<comment type="caution">
    <text evidence="4">The sequence shown here is derived from an EMBL/GenBank/DDBJ whole genome shotgun (WGS) entry which is preliminary data.</text>
</comment>
<organism evidence="4 5">
    <name type="scientific">Asticcacaulis benevestitus DSM 16100 = ATCC BAA-896</name>
    <dbReference type="NCBI Taxonomy" id="1121022"/>
    <lineage>
        <taxon>Bacteria</taxon>
        <taxon>Pseudomonadati</taxon>
        <taxon>Pseudomonadota</taxon>
        <taxon>Alphaproteobacteria</taxon>
        <taxon>Caulobacterales</taxon>
        <taxon>Caulobacteraceae</taxon>
        <taxon>Asticcacaulis</taxon>
    </lineage>
</organism>
<evidence type="ECO:0000256" key="1">
    <source>
        <dbReference type="PROSITE-ProRule" id="PRU00339"/>
    </source>
</evidence>
<feature type="transmembrane region" description="Helical" evidence="2">
    <location>
        <begin position="7"/>
        <end position="25"/>
    </location>
</feature>
<dbReference type="InterPro" id="IPR019734">
    <property type="entry name" value="TPR_rpt"/>
</dbReference>
<evidence type="ECO:0000259" key="3">
    <source>
        <dbReference type="Pfam" id="PF02129"/>
    </source>
</evidence>
<accession>V4NZ93</accession>
<gene>
    <name evidence="4" type="ORF">ABENE_22475</name>
</gene>
<dbReference type="PATRIC" id="fig|1121022.4.peg.4602"/>
<keyword evidence="2" id="KW-0472">Membrane</keyword>
<feature type="domain" description="Xaa-Pro dipeptidyl-peptidase-like" evidence="3">
    <location>
        <begin position="172"/>
        <end position="298"/>
    </location>
</feature>
<dbReference type="PROSITE" id="PS50005">
    <property type="entry name" value="TPR"/>
    <property type="match status" value="1"/>
</dbReference>
<protein>
    <recommendedName>
        <fullName evidence="3">Xaa-Pro dipeptidyl-peptidase-like domain-containing protein</fullName>
    </recommendedName>
</protein>
<dbReference type="InterPro" id="IPR000383">
    <property type="entry name" value="Xaa-Pro-like_dom"/>
</dbReference>
<evidence type="ECO:0000256" key="2">
    <source>
        <dbReference type="SAM" id="Phobius"/>
    </source>
</evidence>
<evidence type="ECO:0000313" key="5">
    <source>
        <dbReference type="Proteomes" id="UP000017837"/>
    </source>
</evidence>
<feature type="repeat" description="TPR" evidence="1">
    <location>
        <begin position="497"/>
        <end position="530"/>
    </location>
</feature>
<dbReference type="SUPFAM" id="SSF48452">
    <property type="entry name" value="TPR-like"/>
    <property type="match status" value="1"/>
</dbReference>
<keyword evidence="2" id="KW-0812">Transmembrane</keyword>
<dbReference type="AlphaFoldDB" id="V4NZ93"/>